<dbReference type="AlphaFoldDB" id="G3B285"/>
<accession>G3B285</accession>
<protein>
    <submittedName>
        <fullName evidence="1">Uncharacterized protein</fullName>
    </submittedName>
</protein>
<evidence type="ECO:0000313" key="2">
    <source>
        <dbReference type="Proteomes" id="UP000000707"/>
    </source>
</evidence>
<name>G3B285_CANTC</name>
<proteinExistence type="predicted"/>
<organism evidence="2">
    <name type="scientific">Candida tenuis (strain ATCC 10573 / BCRC 21748 / CBS 615 / JCM 9827 / NBRC 10315 / NRRL Y-1498 / VKM Y-70)</name>
    <name type="common">Yeast</name>
    <name type="synonym">Yamadazyma tenuis</name>
    <dbReference type="NCBI Taxonomy" id="590646"/>
    <lineage>
        <taxon>Eukaryota</taxon>
        <taxon>Fungi</taxon>
        <taxon>Dikarya</taxon>
        <taxon>Ascomycota</taxon>
        <taxon>Saccharomycotina</taxon>
        <taxon>Pichiomycetes</taxon>
        <taxon>Debaryomycetaceae</taxon>
        <taxon>Yamadazyma</taxon>
    </lineage>
</organism>
<dbReference type="EMBL" id="GL996515">
    <property type="protein sequence ID" value="EGV64615.1"/>
    <property type="molecule type" value="Genomic_DNA"/>
</dbReference>
<dbReference type="Proteomes" id="UP000000707">
    <property type="component" value="Unassembled WGS sequence"/>
</dbReference>
<dbReference type="HOGENOM" id="CLU_2996352_0_0_1"/>
<sequence>MWSYKLNDYLAQPPMVETVGACASQFSSSDVHAPFLRQHLTTMDVIWEITAWTNYLA</sequence>
<gene>
    <name evidence="1" type="ORF">CANTEDRAFT_113396</name>
</gene>
<keyword evidence="2" id="KW-1185">Reference proteome</keyword>
<evidence type="ECO:0000313" key="1">
    <source>
        <dbReference type="EMBL" id="EGV64615.1"/>
    </source>
</evidence>
<reference evidence="1 2" key="1">
    <citation type="journal article" date="2011" name="Proc. Natl. Acad. Sci. U.S.A.">
        <title>Comparative genomics of xylose-fermenting fungi for enhanced biofuel production.</title>
        <authorList>
            <person name="Wohlbach D.J."/>
            <person name="Kuo A."/>
            <person name="Sato T.K."/>
            <person name="Potts K.M."/>
            <person name="Salamov A.A."/>
            <person name="LaButti K.M."/>
            <person name="Sun H."/>
            <person name="Clum A."/>
            <person name="Pangilinan J.L."/>
            <person name="Lindquist E.A."/>
            <person name="Lucas S."/>
            <person name="Lapidus A."/>
            <person name="Jin M."/>
            <person name="Gunawan C."/>
            <person name="Balan V."/>
            <person name="Dale B.E."/>
            <person name="Jeffries T.W."/>
            <person name="Zinkel R."/>
            <person name="Barry K.W."/>
            <person name="Grigoriev I.V."/>
            <person name="Gasch A.P."/>
        </authorList>
    </citation>
    <scope>NUCLEOTIDE SEQUENCE [LARGE SCALE GENOMIC DNA]</scope>
    <source>
        <strain evidence="2">ATCC 10573 / BCRC 21748 / CBS 615 / JCM 9827 / NBRC 10315 / NRRL Y-1498 / VKM Y-70</strain>
    </source>
</reference>